<dbReference type="Gene3D" id="1.20.120.20">
    <property type="entry name" value="Apolipoprotein"/>
    <property type="match status" value="1"/>
</dbReference>
<sequence length="278" mass="29366">MTDPNVALRTSLYAAVGAGDAVVQAVADVVAQVRERAENTQVDVNDRVETARERIASVPADLTETIESLRARLGELPAELPEELADLRERFSAEELRKVAEAYLKVASDLYTAFAERGEETIERLRQQTAVEERLGRAEAAFGDVVDLTEDALGTVARQTRTVGEQAAKFAGLTADRISETATEVGEAIADAGDDAALRVLELGDQAEEASGEAATRVESVKDDVDEAAETVTEKVEQAASKPVAKSAPAKAPAKKAPAKTVAKAPAKKAAPRKSTGA</sequence>
<evidence type="ECO:0000313" key="2">
    <source>
        <dbReference type="EMBL" id="MEE2059324.1"/>
    </source>
</evidence>
<organism evidence="2 3">
    <name type="scientific">Rhodococcus artemisiae</name>
    <dbReference type="NCBI Taxonomy" id="714159"/>
    <lineage>
        <taxon>Bacteria</taxon>
        <taxon>Bacillati</taxon>
        <taxon>Actinomycetota</taxon>
        <taxon>Actinomycetes</taxon>
        <taxon>Mycobacteriales</taxon>
        <taxon>Nocardiaceae</taxon>
        <taxon>Rhodococcus</taxon>
    </lineage>
</organism>
<feature type="region of interest" description="Disordered" evidence="1">
    <location>
        <begin position="207"/>
        <end position="278"/>
    </location>
</feature>
<gene>
    <name evidence="2" type="ORF">Q7514_17540</name>
</gene>
<proteinExistence type="predicted"/>
<evidence type="ECO:0000256" key="1">
    <source>
        <dbReference type="SAM" id="MobiDB-lite"/>
    </source>
</evidence>
<reference evidence="2 3" key="1">
    <citation type="submission" date="2023-07" db="EMBL/GenBank/DDBJ databases">
        <authorList>
            <person name="Girao M."/>
            <person name="Carvalho M.F."/>
        </authorList>
    </citation>
    <scope>NUCLEOTIDE SEQUENCE [LARGE SCALE GENOMIC DNA]</scope>
    <source>
        <strain evidence="2 3">YIM65754</strain>
    </source>
</reference>
<comment type="caution">
    <text evidence="2">The sequence shown here is derived from an EMBL/GenBank/DDBJ whole genome shotgun (WGS) entry which is preliminary data.</text>
</comment>
<evidence type="ECO:0000313" key="3">
    <source>
        <dbReference type="Proteomes" id="UP001336020"/>
    </source>
</evidence>
<protein>
    <submittedName>
        <fullName evidence="2">Heparin-binding hemagglutinin</fullName>
    </submittedName>
</protein>
<keyword evidence="3" id="KW-1185">Reference proteome</keyword>
<dbReference type="EMBL" id="JAUTXY010000008">
    <property type="protein sequence ID" value="MEE2059324.1"/>
    <property type="molecule type" value="Genomic_DNA"/>
</dbReference>
<dbReference type="Proteomes" id="UP001336020">
    <property type="component" value="Unassembled WGS sequence"/>
</dbReference>
<feature type="compositionally biased region" description="Low complexity" evidence="1">
    <location>
        <begin position="239"/>
        <end position="252"/>
    </location>
</feature>
<dbReference type="RefSeq" id="WP_330134575.1">
    <property type="nucleotide sequence ID" value="NZ_JAUTXY010000008.1"/>
</dbReference>
<name>A0ABU7LDD9_9NOCA</name>
<accession>A0ABU7LDD9</accession>